<dbReference type="InterPro" id="IPR050553">
    <property type="entry name" value="Thioredoxin_ResA/DsbE_sf"/>
</dbReference>
<dbReference type="EMBL" id="CP114014">
    <property type="protein sequence ID" value="XAY06918.1"/>
    <property type="molecule type" value="Genomic_DNA"/>
</dbReference>
<proteinExistence type="predicted"/>
<evidence type="ECO:0000256" key="3">
    <source>
        <dbReference type="ARBA" id="ARBA00022968"/>
    </source>
</evidence>
<dbReference type="AlphaFoldDB" id="A0AAU7AZ66"/>
<accession>A0AAU7AZ66</accession>
<dbReference type="PROSITE" id="PS51352">
    <property type="entry name" value="THIOREDOXIN_2"/>
    <property type="match status" value="1"/>
</dbReference>
<evidence type="ECO:0000256" key="2">
    <source>
        <dbReference type="ARBA" id="ARBA00022748"/>
    </source>
</evidence>
<dbReference type="PROSITE" id="PS00194">
    <property type="entry name" value="THIOREDOXIN_1"/>
    <property type="match status" value="1"/>
</dbReference>
<sequence>MKRSAVPSVALIAAAALVALLVYGVAIKGSDTTLDDAVRKGRLPQAPGATMKLPRLDGGGKASISDFRGKVVVVNVWASWCGPCADEAPVLQKAQKALEADGAGTVLGVTNNDFPNKSIAFERKHGLTFPSVRDLGIKLYRKLGGTGVPETFVLDAKGRIVALSRGQVSEEFLTQAIAKAKAST</sequence>
<dbReference type="CDD" id="cd02966">
    <property type="entry name" value="TlpA_like_family"/>
    <property type="match status" value="1"/>
</dbReference>
<dbReference type="RefSeq" id="WP_354698131.1">
    <property type="nucleotide sequence ID" value="NZ_CP114014.1"/>
</dbReference>
<keyword evidence="3" id="KW-0735">Signal-anchor</keyword>
<dbReference type="InterPro" id="IPR013766">
    <property type="entry name" value="Thioredoxin_domain"/>
</dbReference>
<dbReference type="GO" id="GO:0016491">
    <property type="term" value="F:oxidoreductase activity"/>
    <property type="evidence" value="ECO:0007669"/>
    <property type="project" value="InterPro"/>
</dbReference>
<dbReference type="InterPro" id="IPR013740">
    <property type="entry name" value="Redoxin"/>
</dbReference>
<dbReference type="Pfam" id="PF08534">
    <property type="entry name" value="Redoxin"/>
    <property type="match status" value="1"/>
</dbReference>
<dbReference type="Gene3D" id="3.40.30.10">
    <property type="entry name" value="Glutaredoxin"/>
    <property type="match status" value="1"/>
</dbReference>
<dbReference type="PANTHER" id="PTHR42852">
    <property type="entry name" value="THIOL:DISULFIDE INTERCHANGE PROTEIN DSBE"/>
    <property type="match status" value="1"/>
</dbReference>
<evidence type="ECO:0000256" key="1">
    <source>
        <dbReference type="ARBA" id="ARBA00004196"/>
    </source>
</evidence>
<dbReference type="PANTHER" id="PTHR42852:SF6">
    <property type="entry name" value="THIOL:DISULFIDE INTERCHANGE PROTEIN DSBE"/>
    <property type="match status" value="1"/>
</dbReference>
<keyword evidence="2" id="KW-0201">Cytochrome c-type biogenesis</keyword>
<feature type="domain" description="Thioredoxin" evidence="6">
    <location>
        <begin position="42"/>
        <end position="182"/>
    </location>
</feature>
<comment type="subcellular location">
    <subcellularLocation>
        <location evidence="1">Cell envelope</location>
    </subcellularLocation>
</comment>
<dbReference type="GO" id="GO:0030313">
    <property type="term" value="C:cell envelope"/>
    <property type="evidence" value="ECO:0007669"/>
    <property type="project" value="UniProtKB-SubCell"/>
</dbReference>
<dbReference type="GO" id="GO:0017004">
    <property type="term" value="P:cytochrome complex assembly"/>
    <property type="evidence" value="ECO:0007669"/>
    <property type="project" value="UniProtKB-KW"/>
</dbReference>
<protein>
    <submittedName>
        <fullName evidence="7">Thiol-disulfide oxidoreductase ResA</fullName>
    </submittedName>
</protein>
<evidence type="ECO:0000313" key="7">
    <source>
        <dbReference type="EMBL" id="XAY06918.1"/>
    </source>
</evidence>
<evidence type="ECO:0000256" key="5">
    <source>
        <dbReference type="ARBA" id="ARBA00023284"/>
    </source>
</evidence>
<name>A0AAU7AZ66_9ACTN</name>
<dbReference type="SUPFAM" id="SSF52833">
    <property type="entry name" value="Thioredoxin-like"/>
    <property type="match status" value="1"/>
</dbReference>
<evidence type="ECO:0000259" key="6">
    <source>
        <dbReference type="PROSITE" id="PS51352"/>
    </source>
</evidence>
<dbReference type="InterPro" id="IPR017937">
    <property type="entry name" value="Thioredoxin_CS"/>
</dbReference>
<gene>
    <name evidence="7" type="primary">resA_4</name>
    <name evidence="7" type="ORF">DSM112329_03796</name>
</gene>
<reference evidence="7" key="1">
    <citation type="submission" date="2022-12" db="EMBL/GenBank/DDBJ databases">
        <title>Paraconexibacter alkalitolerans sp. nov. and Baekduia alba sp. nov., isolated from soil and emended description of the genera Paraconexibacter (Chun et al., 2020) and Baekduia (An et al., 2020).</title>
        <authorList>
            <person name="Vieira S."/>
            <person name="Huber K.J."/>
            <person name="Geppert A."/>
            <person name="Wolf J."/>
            <person name="Neumann-Schaal M."/>
            <person name="Muesken M."/>
            <person name="Overmann J."/>
        </authorList>
    </citation>
    <scope>NUCLEOTIDE SEQUENCE</scope>
    <source>
        <strain evidence="7">AEG42_29</strain>
    </source>
</reference>
<keyword evidence="5" id="KW-0676">Redox-active center</keyword>
<keyword evidence="4" id="KW-1015">Disulfide bond</keyword>
<organism evidence="7">
    <name type="scientific">Paraconexibacter sp. AEG42_29</name>
    <dbReference type="NCBI Taxonomy" id="2997339"/>
    <lineage>
        <taxon>Bacteria</taxon>
        <taxon>Bacillati</taxon>
        <taxon>Actinomycetota</taxon>
        <taxon>Thermoleophilia</taxon>
        <taxon>Solirubrobacterales</taxon>
        <taxon>Paraconexibacteraceae</taxon>
        <taxon>Paraconexibacter</taxon>
    </lineage>
</organism>
<dbReference type="KEGG" id="parq:DSM112329_03796"/>
<keyword evidence="3" id="KW-0812">Transmembrane</keyword>
<evidence type="ECO:0000256" key="4">
    <source>
        <dbReference type="ARBA" id="ARBA00023157"/>
    </source>
</evidence>
<dbReference type="InterPro" id="IPR036249">
    <property type="entry name" value="Thioredoxin-like_sf"/>
</dbReference>